<dbReference type="PATRIC" id="fig|1053201.3.peg.5385"/>
<dbReference type="HOGENOM" id="CLU_2767031_0_0_9"/>
<organism evidence="1 2">
    <name type="scientific">Bacillus cereus HuA2-1</name>
    <dbReference type="NCBI Taxonomy" id="1053201"/>
    <lineage>
        <taxon>Bacteria</taxon>
        <taxon>Bacillati</taxon>
        <taxon>Bacillota</taxon>
        <taxon>Bacilli</taxon>
        <taxon>Bacillales</taxon>
        <taxon>Bacillaceae</taxon>
        <taxon>Bacillus</taxon>
        <taxon>Bacillus cereus group</taxon>
    </lineage>
</organism>
<proteinExistence type="predicted"/>
<dbReference type="EMBL" id="AHDV01000041">
    <property type="protein sequence ID" value="EJV76490.1"/>
    <property type="molecule type" value="Genomic_DNA"/>
</dbReference>
<evidence type="ECO:0000313" key="1">
    <source>
        <dbReference type="EMBL" id="EJV76490.1"/>
    </source>
</evidence>
<dbReference type="AlphaFoldDB" id="J9BRD1"/>
<name>J9BRD1_BACCE</name>
<dbReference type="RefSeq" id="WP_002204055.1">
    <property type="nucleotide sequence ID" value="NZ_JH804674.1"/>
</dbReference>
<reference evidence="1 2" key="1">
    <citation type="submission" date="2012-04" db="EMBL/GenBank/DDBJ databases">
        <title>The Genome Sequence of Bacillus cereus HuA2-1.</title>
        <authorList>
            <consortium name="The Broad Institute Genome Sequencing Platform"/>
            <consortium name="The Broad Institute Genome Sequencing Center for Infectious Disease"/>
            <person name="Feldgarden M."/>
            <person name="Van der Auwera G.A."/>
            <person name="Mahillon J."/>
            <person name="Duprez V."/>
            <person name="Timmery S."/>
            <person name="Mattelet C."/>
            <person name="Dierick K."/>
            <person name="Sun M."/>
            <person name="Yu Z."/>
            <person name="Zhu L."/>
            <person name="Hu X."/>
            <person name="Shank E.B."/>
            <person name="Swiecicka I."/>
            <person name="Hansen B.M."/>
            <person name="Andrup L."/>
            <person name="Young S.K."/>
            <person name="Zeng Q."/>
            <person name="Gargeya S."/>
            <person name="Fitzgerald M."/>
            <person name="Haas B."/>
            <person name="Abouelleil A."/>
            <person name="Alvarado L."/>
            <person name="Arachchi H.M."/>
            <person name="Berlin A."/>
            <person name="Chapman S.B."/>
            <person name="Goldberg J."/>
            <person name="Griggs A."/>
            <person name="Gujja S."/>
            <person name="Hansen M."/>
            <person name="Howarth C."/>
            <person name="Imamovic A."/>
            <person name="Larimer J."/>
            <person name="McCowen C."/>
            <person name="Montmayeur A."/>
            <person name="Murphy C."/>
            <person name="Neiman D."/>
            <person name="Pearson M."/>
            <person name="Priest M."/>
            <person name="Roberts A."/>
            <person name="Saif S."/>
            <person name="Shea T."/>
            <person name="Sisk P."/>
            <person name="Sykes S."/>
            <person name="Wortman J."/>
            <person name="Nusbaum C."/>
            <person name="Birren B."/>
        </authorList>
    </citation>
    <scope>NUCLEOTIDE SEQUENCE [LARGE SCALE GENOMIC DNA]</scope>
    <source>
        <strain evidence="1 2">HuA2-1</strain>
    </source>
</reference>
<dbReference type="Proteomes" id="UP000004136">
    <property type="component" value="Unassembled WGS sequence"/>
</dbReference>
<sequence length="69" mass="7744">MLISFKDETKKLKASIDSHDLAGLIAVLEKNKKVKIGHDRYEVVEVSLEINKYTNSDDLAEVIVTVKEA</sequence>
<dbReference type="GeneID" id="66267789"/>
<protein>
    <submittedName>
        <fullName evidence="1">Uncharacterized protein</fullName>
    </submittedName>
</protein>
<evidence type="ECO:0000313" key="2">
    <source>
        <dbReference type="Proteomes" id="UP000004136"/>
    </source>
</evidence>
<accession>J9BRD1</accession>
<comment type="caution">
    <text evidence="1">The sequence shown here is derived from an EMBL/GenBank/DDBJ whole genome shotgun (WGS) entry which is preliminary data.</text>
</comment>
<gene>
    <name evidence="1" type="ORF">IG3_05250</name>
</gene>